<dbReference type="PROSITE" id="PS50146">
    <property type="entry name" value="DAGK"/>
    <property type="match status" value="1"/>
</dbReference>
<dbReference type="GO" id="GO:0016301">
    <property type="term" value="F:kinase activity"/>
    <property type="evidence" value="ECO:0007669"/>
    <property type="project" value="InterPro"/>
</dbReference>
<evidence type="ECO:0000259" key="1">
    <source>
        <dbReference type="PROSITE" id="PS50146"/>
    </source>
</evidence>
<dbReference type="Gene3D" id="3.40.50.10330">
    <property type="entry name" value="Probable inorganic polyphosphate/atp-NAD kinase, domain 1"/>
    <property type="match status" value="1"/>
</dbReference>
<dbReference type="AlphaFoldDB" id="A0A094IXZ7"/>
<evidence type="ECO:0000313" key="3">
    <source>
        <dbReference type="Proteomes" id="UP000054363"/>
    </source>
</evidence>
<protein>
    <recommendedName>
        <fullName evidence="1">DAGKc domain-containing protein</fullName>
    </recommendedName>
</protein>
<dbReference type="SMART" id="SM00046">
    <property type="entry name" value="DAGKc"/>
    <property type="match status" value="1"/>
</dbReference>
<keyword evidence="3" id="KW-1185">Reference proteome</keyword>
<dbReference type="Gene3D" id="2.60.200.40">
    <property type="match status" value="1"/>
</dbReference>
<proteinExistence type="predicted"/>
<reference evidence="2 3" key="1">
    <citation type="submission" date="2014-06" db="EMBL/GenBank/DDBJ databases">
        <title>The draft genome sequence of Idiomarina salinarum ISL-52.</title>
        <authorList>
            <person name="Du J."/>
            <person name="Shao Z."/>
        </authorList>
    </citation>
    <scope>NUCLEOTIDE SEQUENCE [LARGE SCALE GENOMIC DNA]</scope>
    <source>
        <strain evidence="2 3">ISL-52</strain>
    </source>
</reference>
<sequence>MVSNSIVIYFNSLLKGASKTAEQYRAYLEKENIHRVVAVLASTPDREKDLTMLRQLQDQAGEYIAIGGDGTVNIVAQVAAFTEITVTVIPLGTGNDFARDLGIKGARWRMSQDIKATPIAIGRAENIFFINHAGTGLSADLKALQPRWLKRFAGNLSYLLAILRYLVGPIDRRSAIRRDSGIDDFQVATISKYIGGGIPVNPEGSRQHCELHWLAVPRRSRWQQTKALMWVMRGQPQRCSWLARDCAVSFSLGDNDHDIELDGDILGKGPMWVTCCPGALRVNLPLSN</sequence>
<gene>
    <name evidence="2" type="ORF">IDSA_04655</name>
</gene>
<dbReference type="InterPro" id="IPR001206">
    <property type="entry name" value="Diacylglycerol_kinase_cat_dom"/>
</dbReference>
<organism evidence="2 3">
    <name type="scientific">Pseudidiomarina salinarum</name>
    <dbReference type="NCBI Taxonomy" id="435908"/>
    <lineage>
        <taxon>Bacteria</taxon>
        <taxon>Pseudomonadati</taxon>
        <taxon>Pseudomonadota</taxon>
        <taxon>Gammaproteobacteria</taxon>
        <taxon>Alteromonadales</taxon>
        <taxon>Idiomarinaceae</taxon>
        <taxon>Pseudidiomarina</taxon>
    </lineage>
</organism>
<dbReference type="EMBL" id="JPER01000001">
    <property type="protein sequence ID" value="KFZ31972.1"/>
    <property type="molecule type" value="Genomic_DNA"/>
</dbReference>
<dbReference type="Pfam" id="PF00781">
    <property type="entry name" value="DAGK_cat"/>
    <property type="match status" value="1"/>
</dbReference>
<dbReference type="SUPFAM" id="SSF111331">
    <property type="entry name" value="NAD kinase/diacylglycerol kinase-like"/>
    <property type="match status" value="1"/>
</dbReference>
<dbReference type="eggNOG" id="COG1597">
    <property type="taxonomic scope" value="Bacteria"/>
</dbReference>
<evidence type="ECO:0000313" key="2">
    <source>
        <dbReference type="EMBL" id="KFZ31972.1"/>
    </source>
</evidence>
<accession>A0A094IXZ7</accession>
<dbReference type="InterPro" id="IPR016064">
    <property type="entry name" value="NAD/diacylglycerol_kinase_sf"/>
</dbReference>
<feature type="domain" description="DAGKc" evidence="1">
    <location>
        <begin position="64"/>
        <end position="134"/>
    </location>
</feature>
<dbReference type="RefSeq" id="WP_034774570.1">
    <property type="nucleotide sequence ID" value="NZ_JPER01000001.1"/>
</dbReference>
<dbReference type="STRING" id="435908.IDSA_04655"/>
<dbReference type="OrthoDB" id="142078at2"/>
<dbReference type="InterPro" id="IPR017438">
    <property type="entry name" value="ATP-NAD_kinase_N"/>
</dbReference>
<dbReference type="Proteomes" id="UP000054363">
    <property type="component" value="Unassembled WGS sequence"/>
</dbReference>
<comment type="caution">
    <text evidence="2">The sequence shown here is derived from an EMBL/GenBank/DDBJ whole genome shotgun (WGS) entry which is preliminary data.</text>
</comment>
<name>A0A094IXZ7_9GAMM</name>